<feature type="domain" description="PucR C-terminal helix-turn-helix" evidence="1">
    <location>
        <begin position="2"/>
        <end position="46"/>
    </location>
</feature>
<accession>A0A518V8L0</accession>
<dbReference type="OrthoDB" id="9792148at2"/>
<evidence type="ECO:0000313" key="3">
    <source>
        <dbReference type="Proteomes" id="UP000319432"/>
    </source>
</evidence>
<reference evidence="2 3" key="1">
    <citation type="submission" date="2018-11" db="EMBL/GenBank/DDBJ databases">
        <title>Phylogenetic determinants of toxin gene distribution in genomes of Brevibacillus laterosporus.</title>
        <authorList>
            <person name="Glare T.R."/>
            <person name="Durrant A."/>
            <person name="Berry C."/>
            <person name="Palma L."/>
            <person name="Ormskirk M."/>
            <person name="Cox M.O."/>
        </authorList>
    </citation>
    <scope>NUCLEOTIDE SEQUENCE [LARGE SCALE GENOMIC DNA]</scope>
    <source>
        <strain evidence="2 3">1821L</strain>
    </source>
</reference>
<evidence type="ECO:0000313" key="2">
    <source>
        <dbReference type="EMBL" id="QDX93331.1"/>
    </source>
</evidence>
<organism evidence="2 3">
    <name type="scientific">Brevibacillus laterosporus</name>
    <name type="common">Bacillus laterosporus</name>
    <dbReference type="NCBI Taxonomy" id="1465"/>
    <lineage>
        <taxon>Bacteria</taxon>
        <taxon>Bacillati</taxon>
        <taxon>Bacillota</taxon>
        <taxon>Bacilli</taxon>
        <taxon>Bacillales</taxon>
        <taxon>Paenibacillaceae</taxon>
        <taxon>Brevibacillus</taxon>
    </lineage>
</organism>
<dbReference type="PANTHER" id="PTHR33744">
    <property type="entry name" value="CARBOHYDRATE DIACID REGULATOR"/>
    <property type="match status" value="1"/>
</dbReference>
<dbReference type="Gene3D" id="1.10.10.2840">
    <property type="entry name" value="PucR C-terminal helix-turn-helix domain"/>
    <property type="match status" value="1"/>
</dbReference>
<dbReference type="InterPro" id="IPR025736">
    <property type="entry name" value="PucR_C-HTH_dom"/>
</dbReference>
<protein>
    <submittedName>
        <fullName evidence="2">PucR family transcriptional regulator</fullName>
    </submittedName>
</protein>
<dbReference type="AlphaFoldDB" id="A0A518V8L0"/>
<dbReference type="InterPro" id="IPR042070">
    <property type="entry name" value="PucR_C-HTH_sf"/>
</dbReference>
<dbReference type="Proteomes" id="UP000319432">
    <property type="component" value="Chromosome"/>
</dbReference>
<gene>
    <name evidence="2" type="ORF">EEL30_14120</name>
</gene>
<name>A0A518V8L0_BRELA</name>
<dbReference type="Pfam" id="PF13556">
    <property type="entry name" value="HTH_30"/>
    <property type="match status" value="1"/>
</dbReference>
<proteinExistence type="predicted"/>
<keyword evidence="3" id="KW-1185">Reference proteome</keyword>
<sequence>MQVSETARSLFLHRNTLLYRLEKVREQTSLDPRAFPEAVLLWIMLR</sequence>
<dbReference type="PANTHER" id="PTHR33744:SF15">
    <property type="entry name" value="CARBOHYDRATE DIACID REGULATOR"/>
    <property type="match status" value="1"/>
</dbReference>
<evidence type="ECO:0000259" key="1">
    <source>
        <dbReference type="Pfam" id="PF13556"/>
    </source>
</evidence>
<dbReference type="InterPro" id="IPR051448">
    <property type="entry name" value="CdaR-like_regulators"/>
</dbReference>
<dbReference type="EMBL" id="CP033464">
    <property type="protein sequence ID" value="QDX93331.1"/>
    <property type="molecule type" value="Genomic_DNA"/>
</dbReference>